<keyword evidence="3" id="KW-0276">Fatty acid metabolism</keyword>
<dbReference type="GO" id="GO:0006633">
    <property type="term" value="P:fatty acid biosynthetic process"/>
    <property type="evidence" value="ECO:0007669"/>
    <property type="project" value="UniProtKB-KW"/>
</dbReference>
<evidence type="ECO:0000256" key="3">
    <source>
        <dbReference type="ARBA" id="ARBA00022832"/>
    </source>
</evidence>
<dbReference type="Proteomes" id="UP000198282">
    <property type="component" value="Unassembled WGS sequence"/>
</dbReference>
<reference evidence="12 13" key="1">
    <citation type="submission" date="2017-06" db="EMBL/GenBank/DDBJ databases">
        <authorList>
            <person name="Kim H.J."/>
            <person name="Triplett B.A."/>
        </authorList>
    </citation>
    <scope>NUCLEOTIDE SEQUENCE [LARGE SCALE GENOMIC DNA]</scope>
    <source>
        <strain evidence="12 13">CGMCC 4.2132</strain>
    </source>
</reference>
<dbReference type="InterPro" id="IPR013154">
    <property type="entry name" value="ADH-like_N"/>
</dbReference>
<accession>A0A239JWC2</accession>
<dbReference type="CDD" id="cd05282">
    <property type="entry name" value="ETR_like"/>
    <property type="match status" value="1"/>
</dbReference>
<dbReference type="AlphaFoldDB" id="A0A239JWC2"/>
<dbReference type="InterPro" id="IPR051034">
    <property type="entry name" value="Mito_Enoyl-ACP_Reductase"/>
</dbReference>
<evidence type="ECO:0000256" key="1">
    <source>
        <dbReference type="ARBA" id="ARBA00010371"/>
    </source>
</evidence>
<dbReference type="Gene3D" id="3.90.180.10">
    <property type="entry name" value="Medium-chain alcohol dehydrogenases, catalytic domain"/>
    <property type="match status" value="1"/>
</dbReference>
<dbReference type="Pfam" id="PF00107">
    <property type="entry name" value="ADH_zinc_N"/>
    <property type="match status" value="1"/>
</dbReference>
<keyword evidence="5" id="KW-0809">Transit peptide</keyword>
<dbReference type="EC" id="1.3.1.104" evidence="9"/>
<dbReference type="PANTHER" id="PTHR43981">
    <property type="entry name" value="ENOYL-[ACYL-CARRIER-PROTEIN] REDUCTASE, MITOCHONDRIAL"/>
    <property type="match status" value="1"/>
</dbReference>
<evidence type="ECO:0000256" key="5">
    <source>
        <dbReference type="ARBA" id="ARBA00022946"/>
    </source>
</evidence>
<evidence type="ECO:0000256" key="10">
    <source>
        <dbReference type="ARBA" id="ARBA00048843"/>
    </source>
</evidence>
<keyword evidence="6" id="KW-0560">Oxidoreductase</keyword>
<dbReference type="Pfam" id="PF08240">
    <property type="entry name" value="ADH_N"/>
    <property type="match status" value="1"/>
</dbReference>
<dbReference type="Gene3D" id="3.40.50.720">
    <property type="entry name" value="NAD(P)-binding Rossmann-like Domain"/>
    <property type="match status" value="1"/>
</dbReference>
<keyword evidence="4" id="KW-0521">NADP</keyword>
<evidence type="ECO:0000313" key="13">
    <source>
        <dbReference type="Proteomes" id="UP000198282"/>
    </source>
</evidence>
<feature type="domain" description="Enoyl reductase (ER)" evidence="11">
    <location>
        <begin position="11"/>
        <end position="325"/>
    </location>
</feature>
<dbReference type="InterPro" id="IPR011032">
    <property type="entry name" value="GroES-like_sf"/>
</dbReference>
<gene>
    <name evidence="12" type="ORF">SAMN05216276_102471</name>
</gene>
<keyword evidence="2" id="KW-0444">Lipid biosynthesis</keyword>
<evidence type="ECO:0000256" key="7">
    <source>
        <dbReference type="ARBA" id="ARBA00023098"/>
    </source>
</evidence>
<name>A0A239JWC2_9ACTN</name>
<evidence type="ECO:0000259" key="11">
    <source>
        <dbReference type="SMART" id="SM00829"/>
    </source>
</evidence>
<dbReference type="GO" id="GO:0141148">
    <property type="term" value="F:enoyl-[acyl-carrier-protein] reductase (NADPH) activity"/>
    <property type="evidence" value="ECO:0007669"/>
    <property type="project" value="UniProtKB-EC"/>
</dbReference>
<dbReference type="PANTHER" id="PTHR43981:SF2">
    <property type="entry name" value="ENOYL-[ACYL-CARRIER-PROTEIN] REDUCTASE, MITOCHONDRIAL"/>
    <property type="match status" value="1"/>
</dbReference>
<evidence type="ECO:0000256" key="9">
    <source>
        <dbReference type="ARBA" id="ARBA00038963"/>
    </source>
</evidence>
<dbReference type="SMART" id="SM00829">
    <property type="entry name" value="PKS_ER"/>
    <property type="match status" value="1"/>
</dbReference>
<comment type="similarity">
    <text evidence="1">Belongs to the zinc-containing alcohol dehydrogenase family. Quinone oxidoreductase subfamily.</text>
</comment>
<evidence type="ECO:0000256" key="6">
    <source>
        <dbReference type="ARBA" id="ARBA00023002"/>
    </source>
</evidence>
<evidence type="ECO:0000256" key="2">
    <source>
        <dbReference type="ARBA" id="ARBA00022516"/>
    </source>
</evidence>
<dbReference type="SUPFAM" id="SSF51735">
    <property type="entry name" value="NAD(P)-binding Rossmann-fold domains"/>
    <property type="match status" value="1"/>
</dbReference>
<dbReference type="InterPro" id="IPR013149">
    <property type="entry name" value="ADH-like_C"/>
</dbReference>
<dbReference type="EMBL" id="FZOD01000024">
    <property type="protein sequence ID" value="SNT10246.1"/>
    <property type="molecule type" value="Genomic_DNA"/>
</dbReference>
<dbReference type="RefSeq" id="WP_089209559.1">
    <property type="nucleotide sequence ID" value="NZ_FZOD01000024.1"/>
</dbReference>
<comment type="catalytic activity">
    <reaction evidence="10">
        <text>a 2,3-saturated acyl-[ACP] + NADP(+) = a (2E)-enoyl-[ACP] + NADPH + H(+)</text>
        <dbReference type="Rhea" id="RHEA:22564"/>
        <dbReference type="Rhea" id="RHEA-COMP:9925"/>
        <dbReference type="Rhea" id="RHEA-COMP:9926"/>
        <dbReference type="ChEBI" id="CHEBI:15378"/>
        <dbReference type="ChEBI" id="CHEBI:57783"/>
        <dbReference type="ChEBI" id="CHEBI:58349"/>
        <dbReference type="ChEBI" id="CHEBI:78784"/>
        <dbReference type="ChEBI" id="CHEBI:78785"/>
        <dbReference type="EC" id="1.3.1.104"/>
    </reaction>
</comment>
<dbReference type="SUPFAM" id="SSF50129">
    <property type="entry name" value="GroES-like"/>
    <property type="match status" value="1"/>
</dbReference>
<keyword evidence="7" id="KW-0443">Lipid metabolism</keyword>
<evidence type="ECO:0000313" key="12">
    <source>
        <dbReference type="EMBL" id="SNT10246.1"/>
    </source>
</evidence>
<proteinExistence type="inferred from homology"/>
<organism evidence="12 13">
    <name type="scientific">Streptosporangium subroseum</name>
    <dbReference type="NCBI Taxonomy" id="106412"/>
    <lineage>
        <taxon>Bacteria</taxon>
        <taxon>Bacillati</taxon>
        <taxon>Actinomycetota</taxon>
        <taxon>Actinomycetes</taxon>
        <taxon>Streptosporangiales</taxon>
        <taxon>Streptosporangiaceae</taxon>
        <taxon>Streptosporangium</taxon>
    </lineage>
</organism>
<evidence type="ECO:0000256" key="4">
    <source>
        <dbReference type="ARBA" id="ARBA00022857"/>
    </source>
</evidence>
<dbReference type="OrthoDB" id="4190732at2"/>
<dbReference type="InterPro" id="IPR036291">
    <property type="entry name" value="NAD(P)-bd_dom_sf"/>
</dbReference>
<keyword evidence="13" id="KW-1185">Reference proteome</keyword>
<protein>
    <recommendedName>
        <fullName evidence="9">enoyl-[acyl-carrier-protein] reductase</fullName>
        <ecNumber evidence="9">1.3.1.104</ecNumber>
    </recommendedName>
</protein>
<keyword evidence="8" id="KW-0275">Fatty acid biosynthesis</keyword>
<sequence>MSQIILTGIGDVDDNVRLEKNPDLTIDAGDLLVAIEAAPVNPTDFLLANGWYGVQPEIPSTLGSEGVGRVLEAGSVSNRELVGKRVVILPTYEQGTWSDRVVVPARNVVVVPEDADALQLSMLAINPATAHILLNRYVDLKPGDWIGQNLGNSAVGQIVIALARLAGVRTLSVVRREEAAERLRALGADVVLVDGDDLGERIAEALGGARLRLVLDGAGGTTPGALAGALEFGGTVVSYSSTTGESSPLSLGDLIYREITLRGFWLINWIRNAPRAEIEKTYSELADLVARGVLTVPVEATYALDQYREAFAHARTPGRAGKVLFALTSASA</sequence>
<evidence type="ECO:0000256" key="8">
    <source>
        <dbReference type="ARBA" id="ARBA00023160"/>
    </source>
</evidence>
<dbReference type="InterPro" id="IPR020843">
    <property type="entry name" value="ER"/>
</dbReference>